<organism evidence="4 5">
    <name type="scientific">Sphingomonas tagetis</name>
    <dbReference type="NCBI Taxonomy" id="2949092"/>
    <lineage>
        <taxon>Bacteria</taxon>
        <taxon>Pseudomonadati</taxon>
        <taxon>Pseudomonadota</taxon>
        <taxon>Alphaproteobacteria</taxon>
        <taxon>Sphingomonadales</taxon>
        <taxon>Sphingomonadaceae</taxon>
        <taxon>Sphingomonas</taxon>
    </lineage>
</organism>
<dbReference type="AlphaFoldDB" id="A0A9X2HML9"/>
<name>A0A9X2HML9_9SPHN</name>
<dbReference type="SUPFAM" id="SSF56529">
    <property type="entry name" value="FAH"/>
    <property type="match status" value="1"/>
</dbReference>
<comment type="similarity">
    <text evidence="1">Belongs to the FAH family.</text>
</comment>
<gene>
    <name evidence="4" type="ORF">M9978_12390</name>
</gene>
<accession>A0A9X2HML9</accession>
<reference evidence="4" key="1">
    <citation type="submission" date="2022-05" db="EMBL/GenBank/DDBJ databases">
        <title>Sphingomonas sp. strain MG17 Genome sequencing and assembly.</title>
        <authorList>
            <person name="Kim I."/>
        </authorList>
    </citation>
    <scope>NUCLEOTIDE SEQUENCE</scope>
    <source>
        <strain evidence="4">MG17</strain>
    </source>
</reference>
<dbReference type="GO" id="GO:0046872">
    <property type="term" value="F:metal ion binding"/>
    <property type="evidence" value="ECO:0007669"/>
    <property type="project" value="UniProtKB-KW"/>
</dbReference>
<dbReference type="GO" id="GO:0044281">
    <property type="term" value="P:small molecule metabolic process"/>
    <property type="evidence" value="ECO:0007669"/>
    <property type="project" value="UniProtKB-ARBA"/>
</dbReference>
<evidence type="ECO:0000256" key="2">
    <source>
        <dbReference type="ARBA" id="ARBA00022723"/>
    </source>
</evidence>
<keyword evidence="2" id="KW-0479">Metal-binding</keyword>
<protein>
    <submittedName>
        <fullName evidence="4">Fumarylacetoacetate hydrolase family protein</fullName>
    </submittedName>
</protein>
<dbReference type="Proteomes" id="UP001139451">
    <property type="component" value="Unassembled WGS sequence"/>
</dbReference>
<keyword evidence="4" id="KW-0378">Hydrolase</keyword>
<dbReference type="Pfam" id="PF01557">
    <property type="entry name" value="FAA_hydrolase"/>
    <property type="match status" value="1"/>
</dbReference>
<dbReference type="Gene3D" id="3.90.850.10">
    <property type="entry name" value="Fumarylacetoacetase-like, C-terminal domain"/>
    <property type="match status" value="1"/>
</dbReference>
<evidence type="ECO:0000313" key="5">
    <source>
        <dbReference type="Proteomes" id="UP001139451"/>
    </source>
</evidence>
<dbReference type="InterPro" id="IPR036663">
    <property type="entry name" value="Fumarylacetoacetase_C_sf"/>
</dbReference>
<dbReference type="PANTHER" id="PTHR42796">
    <property type="entry name" value="FUMARYLACETOACETATE HYDROLASE DOMAIN-CONTAINING PROTEIN 2A-RELATED"/>
    <property type="match status" value="1"/>
</dbReference>
<dbReference type="InterPro" id="IPR051121">
    <property type="entry name" value="FAH"/>
</dbReference>
<dbReference type="RefSeq" id="WP_254293624.1">
    <property type="nucleotide sequence ID" value="NZ_JAMLDX010000009.1"/>
</dbReference>
<comment type="caution">
    <text evidence="4">The sequence shown here is derived from an EMBL/GenBank/DDBJ whole genome shotgun (WGS) entry which is preliminary data.</text>
</comment>
<evidence type="ECO:0000259" key="3">
    <source>
        <dbReference type="Pfam" id="PF01557"/>
    </source>
</evidence>
<dbReference type="PANTHER" id="PTHR42796:SF4">
    <property type="entry name" value="FUMARYLACETOACETATE HYDROLASE DOMAIN-CONTAINING PROTEIN 2A"/>
    <property type="match status" value="1"/>
</dbReference>
<dbReference type="EMBL" id="JAMLDX010000009">
    <property type="protein sequence ID" value="MCP3731226.1"/>
    <property type="molecule type" value="Genomic_DNA"/>
</dbReference>
<proteinExistence type="inferred from homology"/>
<evidence type="ECO:0000313" key="4">
    <source>
        <dbReference type="EMBL" id="MCP3731226.1"/>
    </source>
</evidence>
<feature type="domain" description="Fumarylacetoacetase-like C-terminal" evidence="3">
    <location>
        <begin position="39"/>
        <end position="241"/>
    </location>
</feature>
<evidence type="ECO:0000256" key="1">
    <source>
        <dbReference type="ARBA" id="ARBA00010211"/>
    </source>
</evidence>
<sequence length="243" mass="26225">MDDFYRDLPRWTRTAREGSPSLDLDSLRLVPAIPLTARVPCIGLNYRAHAAEGNLPIPTQPVVFGRYAQSLAASGADVPAIDPQTDWEGELAIVIGSPIFRGDEDAARKAIFGFATFNDVSARTFQLETPQWTMGKNGEASGIVGEIVTRDEAGDPANGFELTTRVNGEVMQRTLTSDMIFTVERIVAHLSKAMRLNPGDIIPTGTPSGVGLARNPPIFLQPGDTVEVSIDRLGRVVNRIVAA</sequence>
<dbReference type="GO" id="GO:0016787">
    <property type="term" value="F:hydrolase activity"/>
    <property type="evidence" value="ECO:0007669"/>
    <property type="project" value="UniProtKB-KW"/>
</dbReference>
<keyword evidence="5" id="KW-1185">Reference proteome</keyword>
<dbReference type="InterPro" id="IPR011234">
    <property type="entry name" value="Fumarylacetoacetase-like_C"/>
</dbReference>